<dbReference type="Gene3D" id="1.25.40.80">
    <property type="match status" value="2"/>
</dbReference>
<reference evidence="15" key="1">
    <citation type="submission" date="2013-10" db="EMBL/GenBank/DDBJ databases">
        <title>Genomic analysis of the causative agents of coccidiosis in chickens.</title>
        <authorList>
            <person name="Reid A.J."/>
            <person name="Blake D."/>
            <person name="Billington K."/>
            <person name="Browne H."/>
            <person name="Dunn M."/>
            <person name="Hung S."/>
            <person name="Kawahara F."/>
            <person name="Miranda-Saavedra D."/>
            <person name="Mourier T."/>
            <person name="Nagra H."/>
            <person name="Otto T.D."/>
            <person name="Rawlings N."/>
            <person name="Sanchez A."/>
            <person name="Sanders M."/>
            <person name="Subramaniam C."/>
            <person name="Tay Y."/>
            <person name="Dear P."/>
            <person name="Doerig C."/>
            <person name="Gruber A."/>
            <person name="Parkinson J."/>
            <person name="Shirley M."/>
            <person name="Wan K.L."/>
            <person name="Berriman M."/>
            <person name="Tomley F."/>
            <person name="Pain A."/>
        </authorList>
    </citation>
    <scope>NUCLEOTIDE SEQUENCE [LARGE SCALE GENOMIC DNA]</scope>
    <source>
        <strain evidence="15">Houghton</strain>
    </source>
</reference>
<dbReference type="GeneID" id="25377697"/>
<evidence type="ECO:0000256" key="3">
    <source>
        <dbReference type="ARBA" id="ARBA00013149"/>
    </source>
</evidence>
<gene>
    <name evidence="15" type="ORF">EMH_0028440</name>
</gene>
<dbReference type="InterPro" id="IPR036134">
    <property type="entry name" value="Crypto/Photolyase_FAD-like_sf"/>
</dbReference>
<feature type="compositionally biased region" description="Basic and acidic residues" evidence="13">
    <location>
        <begin position="612"/>
        <end position="624"/>
    </location>
</feature>
<comment type="cofactor">
    <cofactor evidence="1">
        <name>FAD</name>
        <dbReference type="ChEBI" id="CHEBI:57692"/>
    </cofactor>
</comment>
<evidence type="ECO:0000256" key="10">
    <source>
        <dbReference type="ARBA" id="ARBA00023239"/>
    </source>
</evidence>
<dbReference type="GO" id="GO:0003904">
    <property type="term" value="F:deoxyribodipyrimidine photo-lyase activity"/>
    <property type="evidence" value="ECO:0007669"/>
    <property type="project" value="UniProtKB-EC"/>
</dbReference>
<dbReference type="EMBL" id="HG678748">
    <property type="protein sequence ID" value="CDJ27030.1"/>
    <property type="molecule type" value="Genomic_DNA"/>
</dbReference>
<evidence type="ECO:0000256" key="4">
    <source>
        <dbReference type="ARBA" id="ARBA00014046"/>
    </source>
</evidence>
<dbReference type="InterPro" id="IPR006050">
    <property type="entry name" value="DNA_photolyase_N"/>
</dbReference>
<feature type="region of interest" description="Disordered" evidence="13">
    <location>
        <begin position="1"/>
        <end position="62"/>
    </location>
</feature>
<feature type="compositionally biased region" description="Polar residues" evidence="13">
    <location>
        <begin position="632"/>
        <end position="650"/>
    </location>
</feature>
<reference evidence="15" key="2">
    <citation type="submission" date="2013-10" db="EMBL/GenBank/DDBJ databases">
        <authorList>
            <person name="Aslett M."/>
        </authorList>
    </citation>
    <scope>NUCLEOTIDE SEQUENCE [LARGE SCALE GENOMIC DNA]</scope>
    <source>
        <strain evidence="15">Houghton</strain>
    </source>
</reference>
<keyword evidence="10 15" id="KW-0456">Lyase</keyword>
<protein>
    <recommendedName>
        <fullName evidence="4">Deoxyribodipyrimidine photo-lyase</fullName>
        <ecNumber evidence="3">4.1.99.3</ecNumber>
    </recommendedName>
    <alternativeName>
        <fullName evidence="11">DNA photolyase</fullName>
    </alternativeName>
</protein>
<dbReference type="VEuPathDB" id="ToxoDB:EMH_0028440"/>
<evidence type="ECO:0000256" key="6">
    <source>
        <dbReference type="ARBA" id="ARBA00022763"/>
    </source>
</evidence>
<dbReference type="PANTHER" id="PTHR10211">
    <property type="entry name" value="DEOXYRIBODIPYRIMIDINE PHOTOLYASE"/>
    <property type="match status" value="1"/>
</dbReference>
<dbReference type="SUPFAM" id="SSF48173">
    <property type="entry name" value="Cryptochrome/photolyase FAD-binding domain"/>
    <property type="match status" value="1"/>
</dbReference>
<dbReference type="SUPFAM" id="SSF52425">
    <property type="entry name" value="Cryptochrome/photolyase, N-terminal domain"/>
    <property type="match status" value="1"/>
</dbReference>
<feature type="region of interest" description="Disordered" evidence="13">
    <location>
        <begin position="612"/>
        <end position="656"/>
    </location>
</feature>
<keyword evidence="8" id="KW-0238">DNA-binding</keyword>
<evidence type="ECO:0000313" key="16">
    <source>
        <dbReference type="Proteomes" id="UP000030744"/>
    </source>
</evidence>
<dbReference type="Gene3D" id="3.40.50.620">
    <property type="entry name" value="HUPs"/>
    <property type="match status" value="1"/>
</dbReference>
<dbReference type="InterPro" id="IPR052219">
    <property type="entry name" value="Photolyase_Class-2"/>
</dbReference>
<evidence type="ECO:0000256" key="8">
    <source>
        <dbReference type="ARBA" id="ARBA00023125"/>
    </source>
</evidence>
<keyword evidence="7" id="KW-0274">FAD</keyword>
<evidence type="ECO:0000313" key="15">
    <source>
        <dbReference type="EMBL" id="CDJ27030.1"/>
    </source>
</evidence>
<dbReference type="InterPro" id="IPR014729">
    <property type="entry name" value="Rossmann-like_a/b/a_fold"/>
</dbReference>
<feature type="domain" description="Photolyase/cryptochrome alpha/beta" evidence="14">
    <location>
        <begin position="98"/>
        <end position="255"/>
    </location>
</feature>
<dbReference type="RefSeq" id="XP_013349608.1">
    <property type="nucleotide sequence ID" value="XM_013494154.1"/>
</dbReference>
<dbReference type="PROSITE" id="PS01084">
    <property type="entry name" value="DNA_PHOTOLYASES_2_2"/>
    <property type="match status" value="1"/>
</dbReference>
<sequence length="656" mass="71786">MPSSDPDEKPMPDSSKRRKLHRKTITAENHSKGPSEPLQKAPSAARRGPGAPPTEAPPCCLVSPGSAATSGAWLQGTVDSRRVRCLTPPLTVPNPLGESVVCILQRDLRFQDNWALLFAQDAALSLRTPLHVVHLVVPGYTYQRTARHLQFHLQGLKELAEDLAAHDIAFHCFPVLAAGGAAASASTDSGSATAAAAEARERIEQVLQQLRPKLVVCDFMPLRELTSLMEQVGCMCTEALRCPLYEIDAHNIVPAWIASSKQEYAARTFRSRVMPLLADFCCDFPKVRRHPYKSSALQGVTANASQQLLQQVQQQLQVDDSVPLPPQWMPGAAGGLAALTAFCSPQRLSAYASQAQQQLQVDDSVPLPPQWMPGAAGGLAALTAFCSPQRLSAYASRNDPLLNTQSGISPWLHFGQLGAQRCLLAVRGLGPAAKIGAAASAGRASFIEELVVRRELAENFTFYNAAYDQIAGAPQWAQQTLEAHQGDKREHVYSLAHFEDAKTHDNLWNAAQLQLVHDGKMHGFLRMYWAKKILEWSPSAAEALKTALYLNDRFSLDGTDPNGVVGCMWSVAGLHDQGWAERPVFGKIRYMNFAGCKRKFDVDAFVQKVQESVRKRSQGEAEKPPKRKLKQETSNIKGTRGIQTTTTSATKPKKNR</sequence>
<evidence type="ECO:0000256" key="12">
    <source>
        <dbReference type="ARBA" id="ARBA00033999"/>
    </source>
</evidence>
<dbReference type="Pfam" id="PF00875">
    <property type="entry name" value="DNA_photolyase"/>
    <property type="match status" value="1"/>
</dbReference>
<dbReference type="Proteomes" id="UP000030744">
    <property type="component" value="Unassembled WGS sequence"/>
</dbReference>
<keyword evidence="5" id="KW-0285">Flavoprotein</keyword>
<dbReference type="Gene3D" id="1.10.579.10">
    <property type="entry name" value="DNA Cyclobutane Dipyrimidine Photolyase, subunit A, domain 3"/>
    <property type="match status" value="1"/>
</dbReference>
<dbReference type="InterPro" id="IPR032673">
    <property type="entry name" value="DNA_photolyase_2_CS"/>
</dbReference>
<dbReference type="FunFam" id="1.10.579.10:FF:000002">
    <property type="entry name" value="Deoxyribodipyrimidine photolyase"/>
    <property type="match status" value="1"/>
</dbReference>
<evidence type="ECO:0000256" key="2">
    <source>
        <dbReference type="ARBA" id="ARBA00006409"/>
    </source>
</evidence>
<evidence type="ECO:0000256" key="5">
    <source>
        <dbReference type="ARBA" id="ARBA00022630"/>
    </source>
</evidence>
<evidence type="ECO:0000259" key="14">
    <source>
        <dbReference type="PROSITE" id="PS51645"/>
    </source>
</evidence>
<keyword evidence="6" id="KW-0227">DNA damage</keyword>
<evidence type="ECO:0000256" key="13">
    <source>
        <dbReference type="SAM" id="MobiDB-lite"/>
    </source>
</evidence>
<dbReference type="InterPro" id="IPR036155">
    <property type="entry name" value="Crypto/Photolyase_N_sf"/>
</dbReference>
<dbReference type="GO" id="GO:0000719">
    <property type="term" value="P:photoreactive repair"/>
    <property type="evidence" value="ECO:0007669"/>
    <property type="project" value="TreeGrafter"/>
</dbReference>
<comment type="catalytic activity">
    <reaction evidence="12">
        <text>cyclobutadipyrimidine (in DNA) = 2 pyrimidine residues (in DNA).</text>
        <dbReference type="EC" id="4.1.99.3"/>
    </reaction>
</comment>
<dbReference type="OrthoDB" id="496749at2759"/>
<evidence type="ECO:0000256" key="11">
    <source>
        <dbReference type="ARBA" id="ARBA00031671"/>
    </source>
</evidence>
<keyword evidence="9" id="KW-0234">DNA repair</keyword>
<keyword evidence="16" id="KW-1185">Reference proteome</keyword>
<feature type="compositionally biased region" description="Basic and acidic residues" evidence="13">
    <location>
        <begin position="1"/>
        <end position="15"/>
    </location>
</feature>
<evidence type="ECO:0000256" key="9">
    <source>
        <dbReference type="ARBA" id="ARBA00023204"/>
    </source>
</evidence>
<proteinExistence type="inferred from homology"/>
<evidence type="ECO:0000256" key="1">
    <source>
        <dbReference type="ARBA" id="ARBA00001974"/>
    </source>
</evidence>
<dbReference type="EC" id="4.1.99.3" evidence="3"/>
<comment type="similarity">
    <text evidence="2">Belongs to the DNA photolyase class-2 family.</text>
</comment>
<dbReference type="GO" id="GO:0003677">
    <property type="term" value="F:DNA binding"/>
    <property type="evidence" value="ECO:0007669"/>
    <property type="project" value="UniProtKB-KW"/>
</dbReference>
<dbReference type="PROSITE" id="PS51645">
    <property type="entry name" value="PHR_CRY_ALPHA_BETA"/>
    <property type="match status" value="1"/>
</dbReference>
<dbReference type="AlphaFoldDB" id="U6JNB1"/>
<name>U6JNB1_9EIME</name>
<accession>U6JNB1</accession>
<organism evidence="15 16">
    <name type="scientific">Eimeria mitis</name>
    <dbReference type="NCBI Taxonomy" id="44415"/>
    <lineage>
        <taxon>Eukaryota</taxon>
        <taxon>Sar</taxon>
        <taxon>Alveolata</taxon>
        <taxon>Apicomplexa</taxon>
        <taxon>Conoidasida</taxon>
        <taxon>Coccidia</taxon>
        <taxon>Eucoccidiorida</taxon>
        <taxon>Eimeriorina</taxon>
        <taxon>Eimeriidae</taxon>
        <taxon>Eimeria</taxon>
    </lineage>
</organism>
<dbReference type="PROSITE" id="PS01083">
    <property type="entry name" value="DNA_PHOTOLYASES_2_1"/>
    <property type="match status" value="1"/>
</dbReference>
<evidence type="ECO:0000256" key="7">
    <source>
        <dbReference type="ARBA" id="ARBA00022827"/>
    </source>
</evidence>
<dbReference type="PANTHER" id="PTHR10211:SF0">
    <property type="entry name" value="DEOXYRIBODIPYRIMIDINE PHOTO-LYASE"/>
    <property type="match status" value="1"/>
</dbReference>